<dbReference type="OrthoDB" id="642680at2"/>
<dbReference type="EMBL" id="VOSB01000029">
    <property type="protein sequence ID" value="TXE15571.1"/>
    <property type="molecule type" value="Genomic_DNA"/>
</dbReference>
<feature type="transmembrane region" description="Helical" evidence="1">
    <location>
        <begin position="41"/>
        <end position="62"/>
    </location>
</feature>
<feature type="transmembrane region" description="Helical" evidence="1">
    <location>
        <begin position="178"/>
        <end position="195"/>
    </location>
</feature>
<dbReference type="STRING" id="1123037.GCA_000425305_01535"/>
<comment type="caution">
    <text evidence="3">The sequence shown here is derived from an EMBL/GenBank/DDBJ whole genome shotgun (WGS) entry which is preliminary data.</text>
</comment>
<accession>A0A5C7BCB5</accession>
<feature type="transmembrane region" description="Helical" evidence="1">
    <location>
        <begin position="105"/>
        <end position="123"/>
    </location>
</feature>
<feature type="transmembrane region" description="Helical" evidence="1">
    <location>
        <begin position="207"/>
        <end position="224"/>
    </location>
</feature>
<feature type="domain" description="DUF2157" evidence="2">
    <location>
        <begin position="11"/>
        <end position="152"/>
    </location>
</feature>
<protein>
    <submittedName>
        <fullName evidence="3">DUF2157 domain-containing protein</fullName>
    </submittedName>
</protein>
<feature type="transmembrane region" description="Helical" evidence="1">
    <location>
        <begin position="258"/>
        <end position="278"/>
    </location>
</feature>
<feature type="transmembrane region" description="Helical" evidence="1">
    <location>
        <begin position="394"/>
        <end position="416"/>
    </location>
</feature>
<keyword evidence="1" id="KW-0812">Transmembrane</keyword>
<evidence type="ECO:0000256" key="1">
    <source>
        <dbReference type="SAM" id="Phobius"/>
    </source>
</evidence>
<evidence type="ECO:0000313" key="4">
    <source>
        <dbReference type="Proteomes" id="UP000321938"/>
    </source>
</evidence>
<dbReference type="RefSeq" id="WP_147232065.1">
    <property type="nucleotide sequence ID" value="NZ_VOSB01000029.1"/>
</dbReference>
<feature type="transmembrane region" description="Helical" evidence="1">
    <location>
        <begin position="342"/>
        <end position="364"/>
    </location>
</feature>
<dbReference type="Proteomes" id="UP000321938">
    <property type="component" value="Unassembled WGS sequence"/>
</dbReference>
<feature type="transmembrane region" description="Helical" evidence="1">
    <location>
        <begin position="294"/>
        <end position="312"/>
    </location>
</feature>
<dbReference type="InterPro" id="IPR018677">
    <property type="entry name" value="DUF2157"/>
</dbReference>
<dbReference type="AlphaFoldDB" id="A0A5C7BCB5"/>
<feature type="transmembrane region" description="Helical" evidence="1">
    <location>
        <begin position="371"/>
        <end position="388"/>
    </location>
</feature>
<proteinExistence type="predicted"/>
<feature type="transmembrane region" description="Helical" evidence="1">
    <location>
        <begin position="230"/>
        <end position="246"/>
    </location>
</feature>
<evidence type="ECO:0000313" key="3">
    <source>
        <dbReference type="EMBL" id="TXE15571.1"/>
    </source>
</evidence>
<reference evidence="3 4" key="1">
    <citation type="submission" date="2019-08" db="EMBL/GenBank/DDBJ databases">
        <title>Genome of Psychroserpens burtonensis ACAM 167.</title>
        <authorList>
            <person name="Bowman J.P."/>
        </authorList>
    </citation>
    <scope>NUCLEOTIDE SEQUENCE [LARGE SCALE GENOMIC DNA]</scope>
    <source>
        <strain evidence="3 4">ACAM 167</strain>
    </source>
</reference>
<feature type="transmembrane region" description="Helical" evidence="1">
    <location>
        <begin position="74"/>
        <end position="93"/>
    </location>
</feature>
<evidence type="ECO:0000259" key="2">
    <source>
        <dbReference type="Pfam" id="PF09925"/>
    </source>
</evidence>
<name>A0A5C7BCB5_9FLAO</name>
<feature type="transmembrane region" description="Helical" evidence="1">
    <location>
        <begin position="129"/>
        <end position="147"/>
    </location>
</feature>
<keyword evidence="1" id="KW-1133">Transmembrane helix</keyword>
<dbReference type="Pfam" id="PF09925">
    <property type="entry name" value="DUF2157"/>
    <property type="match status" value="1"/>
</dbReference>
<keyword evidence="1" id="KW-0472">Membrane</keyword>
<sequence>MNSKLIKDLPDLVTNDVISQDVASKIEQYYLAKQQQAPNRLFAVFGVLGSLLVGLGIILILAHNWDNFPRGAKTILAFLPLVIGQCIVAFSILKKKSVAWKEASGTFLFFTIGSSIALVSQIYNIPGNLSTYILTWIILSLPLIYLLKSNTVAILNMICITYYACELGYSFMSIGHTPWLYLVMMALIVPHYYKLLKHHKEANITSIFNWLIPISLTIVLGAFVDQLTELGFLMYLLLFSLFYNVGKTPFFDEQKLRRNGYLIFGSLGIVIMVLTMSFDDFWYMERFFFNSQETYVSTILFAANLGLLIYSYSKGWLKTFNFFQFVFILFSVMYLFGLNIPIVGTIVVNFIVLALGVTTIKIGIDKFHFGVLNYGLLIITALVTCRFFDTNRSFVIRGLLFVCVGLGFFLTNYVMLKKQKSRVESLKH</sequence>
<gene>
    <name evidence="3" type="ORF">ES692_16165</name>
</gene>
<feature type="transmembrane region" description="Helical" evidence="1">
    <location>
        <begin position="319"/>
        <end position="336"/>
    </location>
</feature>
<keyword evidence="4" id="KW-1185">Reference proteome</keyword>
<organism evidence="3 4">
    <name type="scientific">Psychroserpens burtonensis</name>
    <dbReference type="NCBI Taxonomy" id="49278"/>
    <lineage>
        <taxon>Bacteria</taxon>
        <taxon>Pseudomonadati</taxon>
        <taxon>Bacteroidota</taxon>
        <taxon>Flavobacteriia</taxon>
        <taxon>Flavobacteriales</taxon>
        <taxon>Flavobacteriaceae</taxon>
        <taxon>Psychroserpens</taxon>
    </lineage>
</organism>
<feature type="transmembrane region" description="Helical" evidence="1">
    <location>
        <begin position="154"/>
        <end position="172"/>
    </location>
</feature>